<reference evidence="1 2" key="1">
    <citation type="submission" date="2020-08" db="EMBL/GenBank/DDBJ databases">
        <title>Genomic Encyclopedia of Type Strains, Phase III (KMG-III): the genomes of soil and plant-associated and newly described type strains.</title>
        <authorList>
            <person name="Whitman W."/>
        </authorList>
    </citation>
    <scope>NUCLEOTIDE SEQUENCE [LARGE SCALE GENOMIC DNA]</scope>
    <source>
        <strain evidence="1 2">CECT 8803</strain>
    </source>
</reference>
<organism evidence="1 2">
    <name type="scientific">Limibacillus halophilus</name>
    <dbReference type="NCBI Taxonomy" id="1579333"/>
    <lineage>
        <taxon>Bacteria</taxon>
        <taxon>Pseudomonadati</taxon>
        <taxon>Pseudomonadota</taxon>
        <taxon>Alphaproteobacteria</taxon>
        <taxon>Rhodospirillales</taxon>
        <taxon>Rhodovibrionaceae</taxon>
        <taxon>Limibacillus</taxon>
    </lineage>
</organism>
<protein>
    <submittedName>
        <fullName evidence="1">Putative small secreted protein</fullName>
    </submittedName>
</protein>
<accession>A0A839SWR7</accession>
<dbReference type="AlphaFoldDB" id="A0A839SWR7"/>
<dbReference type="PROSITE" id="PS51257">
    <property type="entry name" value="PROKAR_LIPOPROTEIN"/>
    <property type="match status" value="1"/>
</dbReference>
<dbReference type="EMBL" id="JACHXA010000006">
    <property type="protein sequence ID" value="MBB3066114.1"/>
    <property type="molecule type" value="Genomic_DNA"/>
</dbReference>
<comment type="caution">
    <text evidence="1">The sequence shown here is derived from an EMBL/GenBank/DDBJ whole genome shotgun (WGS) entry which is preliminary data.</text>
</comment>
<proteinExistence type="predicted"/>
<dbReference type="Proteomes" id="UP000581135">
    <property type="component" value="Unassembled WGS sequence"/>
</dbReference>
<keyword evidence="2" id="KW-1185">Reference proteome</keyword>
<evidence type="ECO:0000313" key="1">
    <source>
        <dbReference type="EMBL" id="MBB3066114.1"/>
    </source>
</evidence>
<gene>
    <name evidence="1" type="ORF">FHR98_002417</name>
</gene>
<name>A0A839SWR7_9PROT</name>
<dbReference type="RefSeq" id="WP_183416958.1">
    <property type="nucleotide sequence ID" value="NZ_JACHXA010000006.1"/>
</dbReference>
<sequence>MKSIESAMRPIAMIFGILLLGMVLAGCEEEGPAEQLGSKIDQAVEEAGDKVKEAADELEQKTD</sequence>
<evidence type="ECO:0000313" key="2">
    <source>
        <dbReference type="Proteomes" id="UP000581135"/>
    </source>
</evidence>